<dbReference type="EMBL" id="JANRMI010000002">
    <property type="protein sequence ID" value="MDG0816180.1"/>
    <property type="molecule type" value="Genomic_DNA"/>
</dbReference>
<gene>
    <name evidence="1" type="ORF">NWE73_07380</name>
</gene>
<comment type="caution">
    <text evidence="1">The sequence shown here is derived from an EMBL/GenBank/DDBJ whole genome shotgun (WGS) entry which is preliminary data.</text>
</comment>
<evidence type="ECO:0000313" key="1">
    <source>
        <dbReference type="EMBL" id="MDG0816180.1"/>
    </source>
</evidence>
<name>A0ABT6DH64_9BACT</name>
<reference evidence="1" key="1">
    <citation type="submission" date="2022-08" db="EMBL/GenBank/DDBJ databases">
        <title>Novel Bdellovibrio Species Isolated from Svalbard: Designation Bdellovibrio svalbardensis.</title>
        <authorList>
            <person name="Mitchell R.J."/>
            <person name="Choi S.Y."/>
        </authorList>
    </citation>
    <scope>NUCLEOTIDE SEQUENCE</scope>
    <source>
        <strain evidence="1">PAP01</strain>
    </source>
</reference>
<proteinExistence type="predicted"/>
<dbReference type="Proteomes" id="UP001152321">
    <property type="component" value="Unassembled WGS sequence"/>
</dbReference>
<keyword evidence="2" id="KW-1185">Reference proteome</keyword>
<evidence type="ECO:0000313" key="2">
    <source>
        <dbReference type="Proteomes" id="UP001152321"/>
    </source>
</evidence>
<accession>A0ABT6DH64</accession>
<organism evidence="1 2">
    <name type="scientific">Bdellovibrio svalbardensis</name>
    <dbReference type="NCBI Taxonomy" id="2972972"/>
    <lineage>
        <taxon>Bacteria</taxon>
        <taxon>Pseudomonadati</taxon>
        <taxon>Bdellovibrionota</taxon>
        <taxon>Bdellovibrionia</taxon>
        <taxon>Bdellovibrionales</taxon>
        <taxon>Pseudobdellovibrionaceae</taxon>
        <taxon>Bdellovibrio</taxon>
    </lineage>
</organism>
<protein>
    <submittedName>
        <fullName evidence="1">Uncharacterized protein</fullName>
    </submittedName>
</protein>
<sequence length="452" mass="51129">MAFKRSPVGTTILAVFGGVLTLLLPLFASAQVRTEMKLFSDSFISPEFEATQKTNYQFVGAQLKTESFSEDALRMDIAGGVAMGSPLMNYLNIGEFYYQSHQNASETFYIGRKKLLWNELDSRWNLGVWQPVFKWNPLAPEEQGLSGIFWQIDKPLYTFVLFGSPLYIPSQGPSFEIEEGDFAKGNPWFHQPPQSVRIWNEATKMQYRFDQPNTSEIVLQNSYGAKIAFGDPQGFRTQLSYLYGPDNVLAIGYQGSLDISTLKGNVELQPQVFFHSLTGADMTYKINRWKVGVSGLWDRPGKEKIFDEQWSQPLFEDALLVSPFVEWDNGLWAVNLMRLDIFGGEIKEVGENLANTPLTNLYPFQQANQISLMTNLGMGKGQRLIGKLSYTHSDKNDFQLIRINTRYRLSGLWSFFGEAQVLKAGPTSKSNVNDIAQFANNDRMMLGVSYAL</sequence>
<dbReference type="RefSeq" id="WP_277577657.1">
    <property type="nucleotide sequence ID" value="NZ_JANRMI010000002.1"/>
</dbReference>